<organism evidence="1 2">
    <name type="scientific">Brachionus plicatilis</name>
    <name type="common">Marine rotifer</name>
    <name type="synonym">Brachionus muelleri</name>
    <dbReference type="NCBI Taxonomy" id="10195"/>
    <lineage>
        <taxon>Eukaryota</taxon>
        <taxon>Metazoa</taxon>
        <taxon>Spiralia</taxon>
        <taxon>Gnathifera</taxon>
        <taxon>Rotifera</taxon>
        <taxon>Eurotatoria</taxon>
        <taxon>Monogononta</taxon>
        <taxon>Pseudotrocha</taxon>
        <taxon>Ploima</taxon>
        <taxon>Brachionidae</taxon>
        <taxon>Brachionus</taxon>
    </lineage>
</organism>
<dbReference type="Proteomes" id="UP000276133">
    <property type="component" value="Unassembled WGS sequence"/>
</dbReference>
<gene>
    <name evidence="1" type="ORF">BpHYR1_007271</name>
</gene>
<dbReference type="AlphaFoldDB" id="A0A3M7PJ35"/>
<keyword evidence="2" id="KW-1185">Reference proteome</keyword>
<proteinExistence type="predicted"/>
<name>A0A3M7PJ35_BRAPC</name>
<evidence type="ECO:0000313" key="1">
    <source>
        <dbReference type="EMBL" id="RMZ99069.1"/>
    </source>
</evidence>
<comment type="caution">
    <text evidence="1">The sequence shown here is derived from an EMBL/GenBank/DDBJ whole genome shotgun (WGS) entry which is preliminary data.</text>
</comment>
<evidence type="ECO:0000313" key="2">
    <source>
        <dbReference type="Proteomes" id="UP000276133"/>
    </source>
</evidence>
<reference evidence="1 2" key="1">
    <citation type="journal article" date="2018" name="Sci. Rep.">
        <title>Genomic signatures of local adaptation to the degree of environmental predictability in rotifers.</title>
        <authorList>
            <person name="Franch-Gras L."/>
            <person name="Hahn C."/>
            <person name="Garcia-Roger E.M."/>
            <person name="Carmona M.J."/>
            <person name="Serra M."/>
            <person name="Gomez A."/>
        </authorList>
    </citation>
    <scope>NUCLEOTIDE SEQUENCE [LARGE SCALE GENOMIC DNA]</scope>
    <source>
        <strain evidence="1">HYR1</strain>
    </source>
</reference>
<accession>A0A3M7PJ35</accession>
<protein>
    <submittedName>
        <fullName evidence="1">Uncharacterized protein</fullName>
    </submittedName>
</protein>
<sequence>MCIYFSNTFRTSLLVRTKLIKELKFWLKKSLPNGCHSINAKRLISKKMGPVFSMQHANLGTWQIGYHPF</sequence>
<dbReference type="EMBL" id="REGN01010427">
    <property type="protein sequence ID" value="RMZ99069.1"/>
    <property type="molecule type" value="Genomic_DNA"/>
</dbReference>